<dbReference type="InterPro" id="IPR052082">
    <property type="entry name" value="Myelin_sheath_structural"/>
</dbReference>
<accession>A0A6P8G1W8</accession>
<feature type="compositionally biased region" description="Low complexity" evidence="3">
    <location>
        <begin position="473"/>
        <end position="483"/>
    </location>
</feature>
<feature type="compositionally biased region" description="Polar residues" evidence="3">
    <location>
        <begin position="891"/>
        <end position="904"/>
    </location>
</feature>
<name>A0A6P8G1W8_CLUHA</name>
<dbReference type="GO" id="GO:0003676">
    <property type="term" value="F:nucleic acid binding"/>
    <property type="evidence" value="ECO:0007669"/>
    <property type="project" value="InterPro"/>
</dbReference>
<feature type="compositionally biased region" description="Polar residues" evidence="3">
    <location>
        <begin position="1083"/>
        <end position="1123"/>
    </location>
</feature>
<feature type="region of interest" description="Disordered" evidence="3">
    <location>
        <begin position="783"/>
        <end position="976"/>
    </location>
</feature>
<dbReference type="InterPro" id="IPR004875">
    <property type="entry name" value="DDE_SF_endonuclease_dom"/>
</dbReference>
<protein>
    <submittedName>
        <fullName evidence="6">Uncharacterized protein LOC116221853 isoform X1</fullName>
    </submittedName>
</protein>
<evidence type="ECO:0000313" key="6">
    <source>
        <dbReference type="RefSeq" id="XP_031429716.1"/>
    </source>
</evidence>
<feature type="region of interest" description="Disordered" evidence="3">
    <location>
        <begin position="1186"/>
        <end position="1214"/>
    </location>
</feature>
<dbReference type="PANTHER" id="PTHR23348:SF16">
    <property type="entry name" value="LEUCINE RICH REPEAT FAMILY PROTEIN"/>
    <property type="match status" value="1"/>
</dbReference>
<dbReference type="GeneID" id="116221853"/>
<keyword evidence="2" id="KW-0539">Nucleus</keyword>
<feature type="region of interest" description="Disordered" evidence="3">
    <location>
        <begin position="1138"/>
        <end position="1162"/>
    </location>
</feature>
<dbReference type="KEGG" id="char:116221853"/>
<dbReference type="GO" id="GO:0005634">
    <property type="term" value="C:nucleus"/>
    <property type="evidence" value="ECO:0007669"/>
    <property type="project" value="UniProtKB-SubCell"/>
</dbReference>
<sequence>MVRACQRKKARGRPVRDAMRKAVKHVVSHMKATTKDLSVNDHTLTHVCDQISENEIDAMEDTPACNEGNVDARRESSSDLERELASCIFSAADIYICLSSEKVRRLAYQFAVKHQQPVPLLWKKDELASEDWLSAFLRQHPTLPISSAKATGPTGGTGFNKNNVHVFLSNLEDVVKRHGFRPELMWYAEEIGVAIAQNRHTVGTRRDFQQVAAITSAEQSCPLTMTCSVSATGNTIPLYSVFPRLRFMEDVHAGAPAGSCGGSHPNGWLKEEQFLDFLRHFVRHSKCSPERPCLLLTDNHGSYLSIEALDFARGNGIMWRMIPPNCFHLLQPLECTVYRPIKAHINTAIDDWLLASPGKTVAIHDIPGIITRVLPLVTSPHNIMAGFKACGIYPLNPDIFTDSSATDHPISSETHPYSEPALICNGGACNPDNKNHTRIPVAYDGQGHSSSTHDLQDYHRTPGLWFHSPTPGPSGAPSGPTSGCIDSPESSDEDEGLCRVCMEPFPHSNSEVVCLQCVLRRKWTQSDDLDHSIIASVTQPKNALEPAHTTEVAAHDIHKDAHDLQKDTYSDSSPTHNLHNHILSTSEPAQDVENNHTHSASTSTNGTPNHTHHTTAPTHNTENHSHVDLAPTHNAHDHTHMDFNIEEHTHGTLAPEHLQSAPGVPECPHSPTPGPSTAPSGQTPGRLHSAESSDEDKSFCQVCMEPFPHSNLEVVCLQCVLRRSWMQSDDTDCSIVPSGTASPSILEIDNDVDDATSSASLSIHNVRNHSNSITGHPIILTVCHSPRDPEQNNEDATHDVQTPSHDIQSPSHDIQSHTHDVQTPSHDVQSHTHDVQTPSHDIQSHTHDVQTPSHDVQSHTHDVQTPSHDVQSHTHDIQTPSHDIQSHTHDVQTPSHDVQTPSHDIQSHTHDVQTPSHDIQSHTHDVQTPSHDVQSHTHDVQTPSHDIQSHTHDVQTPSHDVQSHTHDIQTPSSEVQNQTNRLLVSTHDVQIHPDSTSVLTHDVQNHTQGYPIILSVWHSPCHPEHNNEDASADVQSHTQGYPIILSVWHAPSDPEHNNADTSHDVQNPTQCASVLNHDTYYQTHSESASTQIHTSSNSVSAVTEQDQTHSASVQNTQASTCQTPEPELLHSVLGLSERPLSPTTPGPSTAHGCQTPSHHTAVRTGTPPGLPDCLHTLSFSVWPQGLTSGPSTAPGGRMPGRLDSPESSDEDEGVCQGCMEPFPHSNSEVLCLHCVLRMKWGQSGSGYAEQMS</sequence>
<feature type="region of interest" description="Disordered" evidence="3">
    <location>
        <begin position="1083"/>
        <end position="1124"/>
    </location>
</feature>
<organism evidence="5 6">
    <name type="scientific">Clupea harengus</name>
    <name type="common">Atlantic herring</name>
    <dbReference type="NCBI Taxonomy" id="7950"/>
    <lineage>
        <taxon>Eukaryota</taxon>
        <taxon>Metazoa</taxon>
        <taxon>Chordata</taxon>
        <taxon>Craniata</taxon>
        <taxon>Vertebrata</taxon>
        <taxon>Euteleostomi</taxon>
        <taxon>Actinopterygii</taxon>
        <taxon>Neopterygii</taxon>
        <taxon>Teleostei</taxon>
        <taxon>Clupei</taxon>
        <taxon>Clupeiformes</taxon>
        <taxon>Clupeoidei</taxon>
        <taxon>Clupeidae</taxon>
        <taxon>Clupea</taxon>
    </lineage>
</organism>
<evidence type="ECO:0000313" key="5">
    <source>
        <dbReference type="Proteomes" id="UP000515152"/>
    </source>
</evidence>
<gene>
    <name evidence="6" type="primary">LOC116221853</name>
</gene>
<evidence type="ECO:0000256" key="1">
    <source>
        <dbReference type="ARBA" id="ARBA00004123"/>
    </source>
</evidence>
<evidence type="ECO:0000256" key="3">
    <source>
        <dbReference type="SAM" id="MobiDB-lite"/>
    </source>
</evidence>
<feature type="region of interest" description="Disordered" evidence="3">
    <location>
        <begin position="656"/>
        <end position="693"/>
    </location>
</feature>
<feature type="domain" description="DDE-1" evidence="4">
    <location>
        <begin position="263"/>
        <end position="355"/>
    </location>
</feature>
<comment type="subcellular location">
    <subcellularLocation>
        <location evidence="1">Nucleus</location>
    </subcellularLocation>
</comment>
<feature type="compositionally biased region" description="Low complexity" evidence="3">
    <location>
        <begin position="602"/>
        <end position="620"/>
    </location>
</feature>
<feature type="region of interest" description="Disordered" evidence="3">
    <location>
        <begin position="466"/>
        <end position="490"/>
    </location>
</feature>
<proteinExistence type="predicted"/>
<feature type="compositionally biased region" description="Basic and acidic residues" evidence="3">
    <location>
        <begin position="785"/>
        <end position="798"/>
    </location>
</feature>
<dbReference type="Proteomes" id="UP000515152">
    <property type="component" value="Chromosome 9"/>
</dbReference>
<dbReference type="PANTHER" id="PTHR23348">
    <property type="entry name" value="PERIAXIN/AHNAK"/>
    <property type="match status" value="1"/>
</dbReference>
<feature type="compositionally biased region" description="Polar residues" evidence="3">
    <location>
        <begin position="799"/>
        <end position="813"/>
    </location>
</feature>
<dbReference type="AlphaFoldDB" id="A0A6P8G1W8"/>
<keyword evidence="5" id="KW-1185">Reference proteome</keyword>
<feature type="region of interest" description="Disordered" evidence="3">
    <location>
        <begin position="591"/>
        <end position="636"/>
    </location>
</feature>
<dbReference type="Gene3D" id="1.20.5.340">
    <property type="match status" value="1"/>
</dbReference>
<feature type="compositionally biased region" description="Polar residues" evidence="3">
    <location>
        <begin position="1141"/>
        <end position="1158"/>
    </location>
</feature>
<evidence type="ECO:0000259" key="4">
    <source>
        <dbReference type="Pfam" id="PF03184"/>
    </source>
</evidence>
<dbReference type="OrthoDB" id="4327074at2759"/>
<dbReference type="Pfam" id="PF03184">
    <property type="entry name" value="DDE_1"/>
    <property type="match status" value="1"/>
</dbReference>
<evidence type="ECO:0000256" key="2">
    <source>
        <dbReference type="ARBA" id="ARBA00023242"/>
    </source>
</evidence>
<dbReference type="RefSeq" id="XP_031429716.1">
    <property type="nucleotide sequence ID" value="XM_031573856.2"/>
</dbReference>
<reference evidence="6" key="1">
    <citation type="submission" date="2025-08" db="UniProtKB">
        <authorList>
            <consortium name="RefSeq"/>
        </authorList>
    </citation>
    <scope>IDENTIFICATION</scope>
</reference>
<dbReference type="GO" id="GO:0005737">
    <property type="term" value="C:cytoplasm"/>
    <property type="evidence" value="ECO:0007669"/>
    <property type="project" value="TreeGrafter"/>
</dbReference>
<dbReference type="GO" id="GO:0043484">
    <property type="term" value="P:regulation of RNA splicing"/>
    <property type="evidence" value="ECO:0007669"/>
    <property type="project" value="TreeGrafter"/>
</dbReference>